<evidence type="ECO:0000256" key="1">
    <source>
        <dbReference type="SAM" id="Phobius"/>
    </source>
</evidence>
<feature type="transmembrane region" description="Helical" evidence="1">
    <location>
        <begin position="71"/>
        <end position="91"/>
    </location>
</feature>
<accession>A0A1S8B286</accession>
<name>A0A1S8B286_9EURY</name>
<reference evidence="3" key="1">
    <citation type="submission" date="2016-04" db="EMBL/GenBank/DDBJ databases">
        <authorList>
            <person name="Chen S.-C."/>
            <person name="Lai M.-C."/>
        </authorList>
    </citation>
    <scope>NUCLEOTIDE SEQUENCE [LARGE SCALE GENOMIC DNA]</scope>
    <source>
        <strain evidence="3">AB14</strain>
    </source>
</reference>
<evidence type="ECO:0000313" key="3">
    <source>
        <dbReference type="Proteomes" id="UP000189370"/>
    </source>
</evidence>
<evidence type="ECO:0000313" key="2">
    <source>
        <dbReference type="EMBL" id="OLZ42734.1"/>
    </source>
</evidence>
<protein>
    <submittedName>
        <fullName evidence="2">Uncharacterized protein</fullName>
    </submittedName>
</protein>
<dbReference type="RefSeq" id="WP_076148375.1">
    <property type="nucleotide sequence ID" value="NZ_LWLN01000001.1"/>
</dbReference>
<keyword evidence="1" id="KW-1133">Transmembrane helix</keyword>
<dbReference type="Proteomes" id="UP000189370">
    <property type="component" value="Unassembled WGS sequence"/>
</dbReference>
<dbReference type="OrthoDB" id="242379at2157"/>
<keyword evidence="1" id="KW-0812">Transmembrane</keyword>
<dbReference type="AlphaFoldDB" id="A0A1S8B286"/>
<feature type="transmembrane region" description="Helical" evidence="1">
    <location>
        <begin position="103"/>
        <end position="122"/>
    </location>
</feature>
<sequence>MNSREVVVYLGAILLAFVGVLVAGFVAYVLEFNSDMVEIAMLLVFYGIALGGGHLYLALRNGGSDVPPSVRWRYLAVLIILLVAGAALAVTGEQTIATIELRTIGRAVIGVMIVGYVLTEAVDGYRTVRSS</sequence>
<organism evidence="2 3">
    <name type="scientific">Natrinema saccharevitans</name>
    <dbReference type="NCBI Taxonomy" id="301967"/>
    <lineage>
        <taxon>Archaea</taxon>
        <taxon>Methanobacteriati</taxon>
        <taxon>Methanobacteriota</taxon>
        <taxon>Stenosarchaea group</taxon>
        <taxon>Halobacteria</taxon>
        <taxon>Halobacteriales</taxon>
        <taxon>Natrialbaceae</taxon>
        <taxon>Natrinema</taxon>
    </lineage>
</organism>
<comment type="caution">
    <text evidence="2">The sequence shown here is derived from an EMBL/GenBank/DDBJ whole genome shotgun (WGS) entry which is preliminary data.</text>
</comment>
<feature type="transmembrane region" description="Helical" evidence="1">
    <location>
        <begin position="39"/>
        <end position="59"/>
    </location>
</feature>
<gene>
    <name evidence="2" type="ORF">A6E15_14105</name>
</gene>
<keyword evidence="1" id="KW-0472">Membrane</keyword>
<proteinExistence type="predicted"/>
<feature type="transmembrane region" description="Helical" evidence="1">
    <location>
        <begin position="6"/>
        <end position="30"/>
    </location>
</feature>
<dbReference type="EMBL" id="LWLN01000001">
    <property type="protein sequence ID" value="OLZ42734.1"/>
    <property type="molecule type" value="Genomic_DNA"/>
</dbReference>
<keyword evidence="3" id="KW-1185">Reference proteome</keyword>